<dbReference type="RefSeq" id="XP_001610913.1">
    <property type="nucleotide sequence ID" value="XM_001610863.1"/>
</dbReference>
<dbReference type="KEGG" id="bbo:BBOV_IV009910"/>
<dbReference type="SUPFAM" id="SSF49879">
    <property type="entry name" value="SMAD/FHA domain"/>
    <property type="match status" value="1"/>
</dbReference>
<evidence type="ECO:0000313" key="2">
    <source>
        <dbReference type="EMBL" id="EDO07345.1"/>
    </source>
</evidence>
<evidence type="ECO:0000313" key="3">
    <source>
        <dbReference type="Proteomes" id="UP000002173"/>
    </source>
</evidence>
<dbReference type="Proteomes" id="UP000002173">
    <property type="component" value="Unassembled WGS sequence"/>
</dbReference>
<organism evidence="2 3">
    <name type="scientific">Babesia bovis</name>
    <dbReference type="NCBI Taxonomy" id="5865"/>
    <lineage>
        <taxon>Eukaryota</taxon>
        <taxon>Sar</taxon>
        <taxon>Alveolata</taxon>
        <taxon>Apicomplexa</taxon>
        <taxon>Aconoidasida</taxon>
        <taxon>Piroplasmida</taxon>
        <taxon>Babesiidae</taxon>
        <taxon>Babesia</taxon>
    </lineage>
</organism>
<dbReference type="InterPro" id="IPR000253">
    <property type="entry name" value="FHA_dom"/>
</dbReference>
<dbReference type="InterPro" id="IPR008984">
    <property type="entry name" value="SMAD_FHA_dom_sf"/>
</dbReference>
<reference evidence="3" key="3">
    <citation type="journal article" date="2021" name="Int. J. Parasitol.">
        <title>Comparative analysis of gene expression between Babesia bovis blood stages and kinetes allowed by improved genome annotation.</title>
        <authorList>
            <person name="Ueti M.W."/>
            <person name="Johnson W.C."/>
            <person name="Kappmeyer L.S."/>
            <person name="Herndon D.R."/>
            <person name="Mousel M.R."/>
            <person name="Reif K.E."/>
            <person name="Taus N.S."/>
            <person name="Ifeonu O.O."/>
            <person name="Silva J.C."/>
            <person name="Suarez C.E."/>
            <person name="Brayton K.A."/>
        </authorList>
    </citation>
    <scope>NUCLEOTIDE SEQUENCE [LARGE SCALE GENOMIC DNA]</scope>
</reference>
<reference evidence="3" key="2">
    <citation type="journal article" date="2020" name="Data Brief">
        <title>Transcriptome dataset of Babesia bovis life stages within vertebrate and invertebrate hosts.</title>
        <authorList>
            <person name="Ueti M.W."/>
            <person name="Johnson W.C."/>
            <person name="Kappmeyer L.S."/>
            <person name="Herndon D.R."/>
            <person name="Mousel M.R."/>
            <person name="Reif K.E."/>
            <person name="Taus N.S."/>
            <person name="Ifeonu O.O."/>
            <person name="Silva J.C."/>
            <person name="Suarez C.E."/>
            <person name="Brayton K.A."/>
        </authorList>
    </citation>
    <scope>NUCLEOTIDE SEQUENCE [LARGE SCALE GENOMIC DNA]</scope>
</reference>
<evidence type="ECO:0000259" key="1">
    <source>
        <dbReference type="Pfam" id="PF00498"/>
    </source>
</evidence>
<dbReference type="eggNOG" id="ENOG502RWQF">
    <property type="taxonomic scope" value="Eukaryota"/>
</dbReference>
<comment type="caution">
    <text evidence="2">The sequence shown here is derived from an EMBL/GenBank/DDBJ whole genome shotgun (WGS) entry which is preliminary data.</text>
</comment>
<dbReference type="AlphaFoldDB" id="A7AS26"/>
<protein>
    <recommendedName>
        <fullName evidence="1">FHA domain-containing protein</fullName>
    </recommendedName>
</protein>
<gene>
    <name evidence="2" type="ORF">BBOV_IV009910</name>
</gene>
<sequence length="785" mass="86777">MGNFNLDVEVTSIVGSVNAASLMDNQDGVGSNLERLALLKYQKTDQARVICKGVYEPRLSSRRKYHNKLQRFDSQSIDSLDLAYDDNGLNTLLHSSGYNGVNRTVISKCSISTSESATAVDINCCGSDYATGGSYEGSRTISCTLDSDASIDYVDALPLSQRDPALPNGVYYKSISNISDANELFRQGSLGTVQSFPSIAHSHLSDILEQDIDTCSLFMESDTESYCQTDRQYDTSRFVKAESDYISDVVDNTSDNNHAQVTDTRRYTYSPESQLGVLRLFFHQEGTPNRLIDSSYIPSRIVINTSPFVIGTDSSCDLVFDNERLRNIAARHCSIELSRCTDVDPDLSGLGICAFEVEVALLQPDATLLINGISVKSRAKLFDGDIITFGPRHMSVSYSVAFRTKDSCIALMNQLNSLMLTPSAGVRSQPSGERSPSGDLSCSPSLSILRTSCTGDVDYHVNVAIFEQYYGEPSVVGNLSQDWDALSCGYSQDGNFSVSQTPYSHSGLYDSNELEIVNCSFPSTPYGSQLVGMHTPSSSFLYAGLSQGDMVSQLSEQRSPYSSLRAELEACNLNEVKQVPENLDDDSVLNGKLLFSAYANSLESTGILDGNLSGNIDHISDETRTKLEAAKIARLRSLNKTSVPIVVDTSRTLSSQESENCLTVSKLRFVGVVPASYQTTLEELLPRITGLLRGNVEQSPSSLRDVLCDYEVLTKRRGKPLSEDECQYNWVFQLDFFDRDDPLFRRAVYTSHRIIESDRSRLRSAVSYTIQQLERSRVLYIQMRF</sequence>
<reference evidence="2 3" key="1">
    <citation type="journal article" date="2007" name="PLoS Pathog.">
        <title>Genome sequence of Babesia bovis and comparative analysis of apicomplexan hemoprotozoa.</title>
        <authorList>
            <person name="Brayton K.A."/>
            <person name="Lau A.O.T."/>
            <person name="Herndon D.R."/>
            <person name="Hannick L."/>
            <person name="Kappmeyer L.S."/>
            <person name="Berens S.J."/>
            <person name="Bidwell S.L."/>
            <person name="Brown W.C."/>
            <person name="Crabtree J."/>
            <person name="Fadrosh D."/>
            <person name="Feldblum T."/>
            <person name="Forberger H.A."/>
            <person name="Haas B.J."/>
            <person name="Howell J.M."/>
            <person name="Khouri H."/>
            <person name="Koo H."/>
            <person name="Mann D.J."/>
            <person name="Norimine J."/>
            <person name="Paulsen I.T."/>
            <person name="Radune D."/>
            <person name="Ren Q."/>
            <person name="Smith R.K. Jr."/>
            <person name="Suarez C.E."/>
            <person name="White O."/>
            <person name="Wortman J.R."/>
            <person name="Knowles D.P. Jr."/>
            <person name="McElwain T.F."/>
            <person name="Nene V.M."/>
        </authorList>
    </citation>
    <scope>NUCLEOTIDE SEQUENCE [LARGE SCALE GENOMIC DNA]</scope>
    <source>
        <strain evidence="2">T2Bo</strain>
    </source>
</reference>
<accession>A7AS26</accession>
<dbReference type="OMA" id="NWVFQLD"/>
<dbReference type="InParanoid" id="A7AS26"/>
<name>A7AS26_BABBO</name>
<dbReference type="GeneID" id="5479147"/>
<dbReference type="VEuPathDB" id="PiroplasmaDB:BBOV_IV009910"/>
<dbReference type="Gene3D" id="2.60.200.20">
    <property type="match status" value="1"/>
</dbReference>
<dbReference type="EMBL" id="AAXT01000002">
    <property type="protein sequence ID" value="EDO07345.1"/>
    <property type="molecule type" value="Genomic_DNA"/>
</dbReference>
<keyword evidence="3" id="KW-1185">Reference proteome</keyword>
<dbReference type="CDD" id="cd00060">
    <property type="entry name" value="FHA"/>
    <property type="match status" value="1"/>
</dbReference>
<dbReference type="Pfam" id="PF00498">
    <property type="entry name" value="FHA"/>
    <property type="match status" value="1"/>
</dbReference>
<proteinExistence type="predicted"/>
<feature type="domain" description="FHA" evidence="1">
    <location>
        <begin position="309"/>
        <end position="390"/>
    </location>
</feature>